<dbReference type="GeneID" id="20345565"/>
<feature type="transmembrane region" description="Helical" evidence="6">
    <location>
        <begin position="502"/>
        <end position="526"/>
    </location>
</feature>
<feature type="chain" id="PRO_5015094493" description="Kelch repeat protein" evidence="7">
    <location>
        <begin position="31"/>
        <end position="660"/>
    </location>
</feature>
<reference evidence="10" key="1">
    <citation type="submission" date="2010-07" db="EMBL/GenBank/DDBJ databases">
        <title>The genome sequence of Gaeumannomyces graminis var. tritici strain R3-111a-1.</title>
        <authorList>
            <consortium name="The Broad Institute Genome Sequencing Platform"/>
            <person name="Ma L.-J."/>
            <person name="Dead R."/>
            <person name="Young S."/>
            <person name="Zeng Q."/>
            <person name="Koehrsen M."/>
            <person name="Alvarado L."/>
            <person name="Berlin A."/>
            <person name="Chapman S.B."/>
            <person name="Chen Z."/>
            <person name="Freedman E."/>
            <person name="Gellesch M."/>
            <person name="Goldberg J."/>
            <person name="Griggs A."/>
            <person name="Gujja S."/>
            <person name="Heilman E.R."/>
            <person name="Heiman D."/>
            <person name="Hepburn T."/>
            <person name="Howarth C."/>
            <person name="Jen D."/>
            <person name="Larson L."/>
            <person name="Mehta T."/>
            <person name="Neiman D."/>
            <person name="Pearson M."/>
            <person name="Roberts A."/>
            <person name="Saif S."/>
            <person name="Shea T."/>
            <person name="Shenoy N."/>
            <person name="Sisk P."/>
            <person name="Stolte C."/>
            <person name="Sykes S."/>
            <person name="Walk T."/>
            <person name="White J."/>
            <person name="Yandava C."/>
            <person name="Haas B."/>
            <person name="Nusbaum C."/>
            <person name="Birren B."/>
        </authorList>
    </citation>
    <scope>NUCLEOTIDE SEQUENCE [LARGE SCALE GENOMIC DNA]</scope>
    <source>
        <strain evidence="10">R3-111a-1</strain>
    </source>
</reference>
<accession>J3NUZ8</accession>
<dbReference type="PANTHER" id="PTHR15549">
    <property type="entry name" value="PAIRED IMMUNOGLOBULIN-LIKE TYPE 2 RECEPTOR"/>
    <property type="match status" value="1"/>
</dbReference>
<keyword evidence="7" id="KW-0732">Signal</keyword>
<evidence type="ECO:0000256" key="4">
    <source>
        <dbReference type="ARBA" id="ARBA00023136"/>
    </source>
</evidence>
<feature type="compositionally biased region" description="Polar residues" evidence="5">
    <location>
        <begin position="473"/>
        <end position="486"/>
    </location>
</feature>
<feature type="signal peptide" evidence="7">
    <location>
        <begin position="1"/>
        <end position="30"/>
    </location>
</feature>
<dbReference type="AlphaFoldDB" id="J3NUZ8"/>
<dbReference type="Gene3D" id="2.120.10.80">
    <property type="entry name" value="Kelch-type beta propeller"/>
    <property type="match status" value="1"/>
</dbReference>
<feature type="region of interest" description="Disordered" evidence="5">
    <location>
        <begin position="473"/>
        <end position="498"/>
    </location>
</feature>
<feature type="compositionally biased region" description="Polar residues" evidence="5">
    <location>
        <begin position="591"/>
        <end position="604"/>
    </location>
</feature>
<name>J3NUZ8_GAET3</name>
<dbReference type="GO" id="GO:0071944">
    <property type="term" value="C:cell periphery"/>
    <property type="evidence" value="ECO:0007669"/>
    <property type="project" value="UniProtKB-ARBA"/>
</dbReference>
<evidence type="ECO:0000256" key="3">
    <source>
        <dbReference type="ARBA" id="ARBA00022989"/>
    </source>
</evidence>
<keyword evidence="10" id="KW-1185">Reference proteome</keyword>
<evidence type="ECO:0000313" key="8">
    <source>
        <dbReference type="EMBL" id="EJT75170.1"/>
    </source>
</evidence>
<dbReference type="SUPFAM" id="SSF50965">
    <property type="entry name" value="Galactose oxidase, central domain"/>
    <property type="match status" value="1"/>
</dbReference>
<feature type="region of interest" description="Disordered" evidence="5">
    <location>
        <begin position="563"/>
        <end position="660"/>
    </location>
</feature>
<dbReference type="HOGENOM" id="CLU_012508_3_1_1"/>
<sequence length="660" mass="69918">MTTTNRGQQPTMARTLALAACLLAARSAQAQSVEAPSRENFLRREGHTVAVLGEHLYIEGGELSQMADGRRVGSWSEPTNTTLAIPLAKSWTTRDVAFESIPHGDDAPYTRMGALWAGTDNKTLYGWGGTNPFNVINEGSIKTRLRVFTKSSDGAAAGTWRNEPPDPNILRTQVGASTSCNGAGLAMSGIGSLWSDSRVPPRYGYRDVLATTRAVQGLVIYSMDSRTWSNETQDESSGFRVPFGPRRRAGVDDGAAVCLGGGGGEKVGTNGRGVAFFLGGTQGEVVEGKNPQPIDFGVVNLYDVATRTMHSQTTTGDRPEGTVAGHCAVVAGGGSRGSYEIFVSGGRGRSPGEVYILTVPGFRWFKAPQGAVDDSDRWRHRCAVAGRGGRQMIAVGGLPSRAQDPFGSRDPWANGLKVLDMTSLTWGDSYNADAPAYEAPEMVRKWYSESYPGRDAFKWDRDDTKALFAQMPAITNSSGGSSSQPQDESKPGGSSTSSSVPLGAIIGGAVGGVVALAAVAAAVWWFCFRRRKQAQQDPQDHESSAGETSAALGQAHAAMWENKAGGTGAGYGDNKPPLAEAHSEVSPSVLGGTSPSMLENTSPSMLDAGSPRVYHEMSGDMYHGHEMPSPPPALEMPTHEARPQELGPGPGVKFDSFPQR</sequence>
<dbReference type="STRING" id="644352.J3NUZ8"/>
<comment type="subcellular location">
    <subcellularLocation>
        <location evidence="1">Membrane</location>
        <topology evidence="1">Single-pass membrane protein</topology>
    </subcellularLocation>
</comment>
<evidence type="ECO:0000313" key="10">
    <source>
        <dbReference type="Proteomes" id="UP000006039"/>
    </source>
</evidence>
<evidence type="ECO:0000313" key="9">
    <source>
        <dbReference type="EnsemblFungi" id="EJT75170"/>
    </source>
</evidence>
<reference evidence="8" key="2">
    <citation type="submission" date="2010-07" db="EMBL/GenBank/DDBJ databases">
        <authorList>
            <consortium name="The Broad Institute Genome Sequencing Platform"/>
            <consortium name="Broad Institute Genome Sequencing Center for Infectious Disease"/>
            <person name="Ma L.-J."/>
            <person name="Dead R."/>
            <person name="Young S."/>
            <person name="Zeng Q."/>
            <person name="Koehrsen M."/>
            <person name="Alvarado L."/>
            <person name="Berlin A."/>
            <person name="Chapman S.B."/>
            <person name="Chen Z."/>
            <person name="Freedman E."/>
            <person name="Gellesch M."/>
            <person name="Goldberg J."/>
            <person name="Griggs A."/>
            <person name="Gujja S."/>
            <person name="Heilman E.R."/>
            <person name="Heiman D."/>
            <person name="Hepburn T."/>
            <person name="Howarth C."/>
            <person name="Jen D."/>
            <person name="Larson L."/>
            <person name="Mehta T."/>
            <person name="Neiman D."/>
            <person name="Pearson M."/>
            <person name="Roberts A."/>
            <person name="Saif S."/>
            <person name="Shea T."/>
            <person name="Shenoy N."/>
            <person name="Sisk P."/>
            <person name="Stolte C."/>
            <person name="Sykes S."/>
            <person name="Walk T."/>
            <person name="White J."/>
            <person name="Yandava C."/>
            <person name="Haas B."/>
            <person name="Nusbaum C."/>
            <person name="Birren B."/>
        </authorList>
    </citation>
    <scope>NUCLEOTIDE SEQUENCE</scope>
    <source>
        <strain evidence="8">R3-111a-1</strain>
    </source>
</reference>
<keyword evidence="2 6" id="KW-0812">Transmembrane</keyword>
<dbReference type="GO" id="GO:0016020">
    <property type="term" value="C:membrane"/>
    <property type="evidence" value="ECO:0007669"/>
    <property type="project" value="UniProtKB-SubCell"/>
</dbReference>
<evidence type="ECO:0000256" key="5">
    <source>
        <dbReference type="SAM" id="MobiDB-lite"/>
    </source>
</evidence>
<dbReference type="InterPro" id="IPR011043">
    <property type="entry name" value="Gal_Oxase/kelch_b-propeller"/>
</dbReference>
<dbReference type="PANTHER" id="PTHR15549:SF26">
    <property type="entry name" value="AXIAL BUDDING PATTERN PROTEIN 2-RELATED"/>
    <property type="match status" value="1"/>
</dbReference>
<keyword evidence="3 6" id="KW-1133">Transmembrane helix</keyword>
<evidence type="ECO:0000256" key="6">
    <source>
        <dbReference type="SAM" id="Phobius"/>
    </source>
</evidence>
<dbReference type="RefSeq" id="XP_009221170.1">
    <property type="nucleotide sequence ID" value="XM_009222906.1"/>
</dbReference>
<gene>
    <name evidence="9" type="primary">20345565</name>
    <name evidence="8" type="ORF">GGTG_05107</name>
</gene>
<evidence type="ECO:0008006" key="11">
    <source>
        <dbReference type="Google" id="ProtNLM"/>
    </source>
</evidence>
<evidence type="ECO:0000256" key="1">
    <source>
        <dbReference type="ARBA" id="ARBA00004167"/>
    </source>
</evidence>
<keyword evidence="4 6" id="KW-0472">Membrane</keyword>
<dbReference type="EnsemblFungi" id="EJT75170">
    <property type="protein sequence ID" value="EJT75170"/>
    <property type="gene ID" value="GGTG_05107"/>
</dbReference>
<reference evidence="9" key="4">
    <citation type="journal article" date="2015" name="G3 (Bethesda)">
        <title>Genome sequences of three phytopathogenic species of the Magnaporthaceae family of fungi.</title>
        <authorList>
            <person name="Okagaki L.H."/>
            <person name="Nunes C.C."/>
            <person name="Sailsbery J."/>
            <person name="Clay B."/>
            <person name="Brown D."/>
            <person name="John T."/>
            <person name="Oh Y."/>
            <person name="Young N."/>
            <person name="Fitzgerald M."/>
            <person name="Haas B.J."/>
            <person name="Zeng Q."/>
            <person name="Young S."/>
            <person name="Adiconis X."/>
            <person name="Fan L."/>
            <person name="Levin J.Z."/>
            <person name="Mitchell T.K."/>
            <person name="Okubara P.A."/>
            <person name="Farman M.L."/>
            <person name="Kohn L.M."/>
            <person name="Birren B."/>
            <person name="Ma L.-J."/>
            <person name="Dean R.A."/>
        </authorList>
    </citation>
    <scope>NUCLEOTIDE SEQUENCE</scope>
    <source>
        <strain evidence="9">R3-111a-1</strain>
    </source>
</reference>
<dbReference type="OrthoDB" id="540004at2759"/>
<organism evidence="8">
    <name type="scientific">Gaeumannomyces tritici (strain R3-111a-1)</name>
    <name type="common">Wheat and barley take-all root rot fungus</name>
    <name type="synonym">Gaeumannomyces graminis var. tritici</name>
    <dbReference type="NCBI Taxonomy" id="644352"/>
    <lineage>
        <taxon>Eukaryota</taxon>
        <taxon>Fungi</taxon>
        <taxon>Dikarya</taxon>
        <taxon>Ascomycota</taxon>
        <taxon>Pezizomycotina</taxon>
        <taxon>Sordariomycetes</taxon>
        <taxon>Sordariomycetidae</taxon>
        <taxon>Magnaporthales</taxon>
        <taxon>Magnaporthaceae</taxon>
        <taxon>Gaeumannomyces</taxon>
    </lineage>
</organism>
<dbReference type="InterPro" id="IPR015915">
    <property type="entry name" value="Kelch-typ_b-propeller"/>
</dbReference>
<protein>
    <recommendedName>
        <fullName evidence="11">Kelch repeat protein</fullName>
    </recommendedName>
</protein>
<dbReference type="VEuPathDB" id="FungiDB:GGTG_05107"/>
<dbReference type="eggNOG" id="ENOG502SMKA">
    <property type="taxonomic scope" value="Eukaryota"/>
</dbReference>
<dbReference type="InterPro" id="IPR051694">
    <property type="entry name" value="Immunoregulatory_rcpt-like"/>
</dbReference>
<dbReference type="Proteomes" id="UP000006039">
    <property type="component" value="Unassembled WGS sequence"/>
</dbReference>
<dbReference type="EMBL" id="GL385397">
    <property type="protein sequence ID" value="EJT75170.1"/>
    <property type="molecule type" value="Genomic_DNA"/>
</dbReference>
<proteinExistence type="predicted"/>
<dbReference type="SUPFAM" id="SSF117281">
    <property type="entry name" value="Kelch motif"/>
    <property type="match status" value="1"/>
</dbReference>
<reference evidence="8" key="3">
    <citation type="submission" date="2010-09" db="EMBL/GenBank/DDBJ databases">
        <title>Annotation of Gaeumannomyces graminis var. tritici R3-111a-1.</title>
        <authorList>
            <consortium name="The Broad Institute Genome Sequencing Platform"/>
            <person name="Ma L.-J."/>
            <person name="Dead R."/>
            <person name="Young S.K."/>
            <person name="Zeng Q."/>
            <person name="Gargeya S."/>
            <person name="Fitzgerald M."/>
            <person name="Haas B."/>
            <person name="Abouelleil A."/>
            <person name="Alvarado L."/>
            <person name="Arachchi H.M."/>
            <person name="Berlin A."/>
            <person name="Brown A."/>
            <person name="Chapman S.B."/>
            <person name="Chen Z."/>
            <person name="Dunbar C."/>
            <person name="Freedman E."/>
            <person name="Gearin G."/>
            <person name="Gellesch M."/>
            <person name="Goldberg J."/>
            <person name="Griggs A."/>
            <person name="Gujja S."/>
            <person name="Heiman D."/>
            <person name="Howarth C."/>
            <person name="Larson L."/>
            <person name="Lui A."/>
            <person name="MacDonald P.J.P."/>
            <person name="Mehta T."/>
            <person name="Montmayeur A."/>
            <person name="Murphy C."/>
            <person name="Neiman D."/>
            <person name="Pearson M."/>
            <person name="Priest M."/>
            <person name="Roberts A."/>
            <person name="Saif S."/>
            <person name="Shea T."/>
            <person name="Shenoy N."/>
            <person name="Sisk P."/>
            <person name="Stolte C."/>
            <person name="Sykes S."/>
            <person name="Yandava C."/>
            <person name="Wortman J."/>
            <person name="Nusbaum C."/>
            <person name="Birren B."/>
        </authorList>
    </citation>
    <scope>NUCLEOTIDE SEQUENCE</scope>
    <source>
        <strain evidence="8">R3-111a-1</strain>
    </source>
</reference>
<reference evidence="9" key="5">
    <citation type="submission" date="2018-04" db="UniProtKB">
        <authorList>
            <consortium name="EnsemblFungi"/>
        </authorList>
    </citation>
    <scope>IDENTIFICATION</scope>
    <source>
        <strain evidence="9">R3-111a-1</strain>
    </source>
</reference>
<evidence type="ECO:0000256" key="7">
    <source>
        <dbReference type="SAM" id="SignalP"/>
    </source>
</evidence>
<evidence type="ECO:0000256" key="2">
    <source>
        <dbReference type="ARBA" id="ARBA00022692"/>
    </source>
</evidence>
<feature type="compositionally biased region" description="Basic and acidic residues" evidence="5">
    <location>
        <begin position="613"/>
        <end position="626"/>
    </location>
</feature>